<sequence>MNDRDILGAMNRAHGPDLFRILGKMGLWGAVFLLFTDCGYEDVELKYNLYDSPCQVWRCSYNIHVNNIHVNKVRRCYFLADSMAGHTYILPWKKVIVTLLSYIQFIPNRPRSAIKLSLAIPRRLQILSAPPLPKVPPTYAHILTSRILRSQPF</sequence>
<evidence type="ECO:0000313" key="2">
    <source>
        <dbReference type="Proteomes" id="UP001152607"/>
    </source>
</evidence>
<reference evidence="1" key="1">
    <citation type="submission" date="2023-01" db="EMBL/GenBank/DDBJ databases">
        <authorList>
            <person name="Van Ghelder C."/>
            <person name="Rancurel C."/>
        </authorList>
    </citation>
    <scope>NUCLEOTIDE SEQUENCE</scope>
    <source>
        <strain evidence="1">CNCM I-4278</strain>
    </source>
</reference>
<dbReference type="EMBL" id="CAOQHR010000003">
    <property type="protein sequence ID" value="CAI6331851.1"/>
    <property type="molecule type" value="Genomic_DNA"/>
</dbReference>
<gene>
    <name evidence="1" type="ORF">PDIGIT_LOCUS4880</name>
</gene>
<protein>
    <submittedName>
        <fullName evidence="1">Uncharacterized protein</fullName>
    </submittedName>
</protein>
<dbReference type="AlphaFoldDB" id="A0A9W4UBS4"/>
<organism evidence="1 2">
    <name type="scientific">Periconia digitata</name>
    <dbReference type="NCBI Taxonomy" id="1303443"/>
    <lineage>
        <taxon>Eukaryota</taxon>
        <taxon>Fungi</taxon>
        <taxon>Dikarya</taxon>
        <taxon>Ascomycota</taxon>
        <taxon>Pezizomycotina</taxon>
        <taxon>Dothideomycetes</taxon>
        <taxon>Pleosporomycetidae</taxon>
        <taxon>Pleosporales</taxon>
        <taxon>Massarineae</taxon>
        <taxon>Periconiaceae</taxon>
        <taxon>Periconia</taxon>
    </lineage>
</organism>
<keyword evidence="2" id="KW-1185">Reference proteome</keyword>
<accession>A0A9W4UBS4</accession>
<evidence type="ECO:0000313" key="1">
    <source>
        <dbReference type="EMBL" id="CAI6331851.1"/>
    </source>
</evidence>
<proteinExistence type="predicted"/>
<name>A0A9W4UBS4_9PLEO</name>
<comment type="caution">
    <text evidence="1">The sequence shown here is derived from an EMBL/GenBank/DDBJ whole genome shotgun (WGS) entry which is preliminary data.</text>
</comment>
<dbReference type="Proteomes" id="UP001152607">
    <property type="component" value="Unassembled WGS sequence"/>
</dbReference>